<proteinExistence type="predicted"/>
<organism evidence="1 2">
    <name type="scientific">Paracoccus simplex</name>
    <dbReference type="NCBI Taxonomy" id="2086346"/>
    <lineage>
        <taxon>Bacteria</taxon>
        <taxon>Pseudomonadati</taxon>
        <taxon>Pseudomonadota</taxon>
        <taxon>Alphaproteobacteria</taxon>
        <taxon>Rhodobacterales</taxon>
        <taxon>Paracoccaceae</taxon>
        <taxon>Paracoccus</taxon>
    </lineage>
</organism>
<accession>A0ABV7S767</accession>
<keyword evidence="2" id="KW-1185">Reference proteome</keyword>
<dbReference type="RefSeq" id="WP_379033013.1">
    <property type="nucleotide sequence ID" value="NZ_JBHRXE010000055.1"/>
</dbReference>
<evidence type="ECO:0000313" key="2">
    <source>
        <dbReference type="Proteomes" id="UP001595596"/>
    </source>
</evidence>
<protein>
    <submittedName>
        <fullName evidence="1">Uncharacterized protein</fullName>
    </submittedName>
</protein>
<gene>
    <name evidence="1" type="ORF">ACFOMP_17750</name>
</gene>
<reference evidence="2" key="1">
    <citation type="journal article" date="2019" name="Int. J. Syst. Evol. Microbiol.">
        <title>The Global Catalogue of Microorganisms (GCM) 10K type strain sequencing project: providing services to taxonomists for standard genome sequencing and annotation.</title>
        <authorList>
            <consortium name="The Broad Institute Genomics Platform"/>
            <consortium name="The Broad Institute Genome Sequencing Center for Infectious Disease"/>
            <person name="Wu L."/>
            <person name="Ma J."/>
        </authorList>
    </citation>
    <scope>NUCLEOTIDE SEQUENCE [LARGE SCALE GENOMIC DNA]</scope>
    <source>
        <strain evidence="2">VKM B-3226</strain>
    </source>
</reference>
<sequence length="67" mass="6986">MLVLGGKDCASGSLSLPIHPHSLDVSADGALLYVSVKAATEEQHLGFRKDAVDSVLRLDLARLAEAG</sequence>
<dbReference type="Proteomes" id="UP001595596">
    <property type="component" value="Unassembled WGS sequence"/>
</dbReference>
<comment type="caution">
    <text evidence="1">The sequence shown here is derived from an EMBL/GenBank/DDBJ whole genome shotgun (WGS) entry which is preliminary data.</text>
</comment>
<dbReference type="EMBL" id="JBHRXE010000055">
    <property type="protein sequence ID" value="MFC3571300.1"/>
    <property type="molecule type" value="Genomic_DNA"/>
</dbReference>
<name>A0ABV7S767_9RHOB</name>
<evidence type="ECO:0000313" key="1">
    <source>
        <dbReference type="EMBL" id="MFC3571300.1"/>
    </source>
</evidence>